<evidence type="ECO:0000259" key="1">
    <source>
        <dbReference type="Pfam" id="PF07581"/>
    </source>
</evidence>
<keyword evidence="3" id="KW-1185">Reference proteome</keyword>
<organism evidence="2 3">
    <name type="scientific">Parabacteroides gordonii MS-1 = DSM 23371</name>
    <dbReference type="NCBI Taxonomy" id="1203610"/>
    <lineage>
        <taxon>Bacteria</taxon>
        <taxon>Pseudomonadati</taxon>
        <taxon>Bacteroidota</taxon>
        <taxon>Bacteroidia</taxon>
        <taxon>Bacteroidales</taxon>
        <taxon>Tannerellaceae</taxon>
        <taxon>Parabacteroides</taxon>
    </lineage>
</organism>
<sequence length="953" mass="101451">MRNKLQLIIRLFYVAVFLWIAPCGMQAEEESVWNGTDIANQFAGGNGEELNPYQIATAAELAYLAQQVNLVNSGGGSDYAGKYFKLMNDIDLNNQEWTPIGDSFYNIFKGSFDGNKHTIKNLKIENVQFAGLFGNASGGTIQNLGVIISEQGIKGTRTAGGIVGESYTRSGELSIKNCFVTGSSIKVEGSAFYAGGIIGTANSSGNISIEYCYVAVNEISSIFTGGGNSIGAGGIAGNATTVKHCFSFANLIKAVIAPGSEGEIAVQRMVASPHNPTIKDCYSSSLTLLVNGTNITNPTGNDPTDKNGADITRDNFHGNSGGVLAGWENAGWTLHDGQLPTLDSTTEGLPLDQFFVIGNGSEATPYEIHSTTIFNYYVYQINQDGVGYNNTEHFKLTNDIALPPDWTPIGTTAHPFKGTFDGDNHTVSLSLKADLKQAQAGLFGTIDGGATVRKVAVNVVADGITSTASGAESRAGAIAAVNEGTIDQCYVSGEGFVLSSDGTNRHAGGIAGDNSGTISNCYNLIPVKVNDSSDSYLGGIAGHNTGTIEYCFATEEVSIAADAVVSSLTNGMDETAGGIVGFNDHENVGIVRHCLAVNAKIPADAHRVIGTGADTDDVNNFSFFDMPRQITKSADTYDPQEGTPLTSSNLNSDAGGCFNGWNTSVWDLNSFSTLPKLQGFTSQPEKLMAPYLLHTVKIDPGSNGILSVTRPDPLNGSEIAVNNDDQLPYNTVLTITAMPDADYELNTLTVNGTTFSSGSSYTVNSDVAIKVIFSKKESKPDPTPEPTPEPEPTPVYYTVTLPAVEGAATDPVAGAYEVESWGSFRFYLSLDKEYDQSAPIITTSRGETITPRTSDGAYIIKYVRQSLDIFIDGIVKNPAPVANEKIEANHPKVWKTGNELHIQAITDEPGYIYTADGKLQTVCHLIVGEVETVRLPDGIYFVRIGKERFKIVL</sequence>
<dbReference type="RefSeq" id="WP_028726821.1">
    <property type="nucleotide sequence ID" value="NZ_AUAE01000010.1"/>
</dbReference>
<feature type="domain" description="GLUG" evidence="1">
    <location>
        <begin position="535"/>
        <end position="557"/>
    </location>
</feature>
<dbReference type="EMBL" id="AQHW01000017">
    <property type="protein sequence ID" value="KKB53945.1"/>
    <property type="molecule type" value="Genomic_DNA"/>
</dbReference>
<dbReference type="Pfam" id="PF07581">
    <property type="entry name" value="Glug"/>
    <property type="match status" value="1"/>
</dbReference>
<dbReference type="HOGENOM" id="CLU_011928_0_0_10"/>
<comment type="caution">
    <text evidence="2">The sequence shown here is derived from an EMBL/GenBank/DDBJ whole genome shotgun (WGS) entry which is preliminary data.</text>
</comment>
<evidence type="ECO:0000313" key="2">
    <source>
        <dbReference type="EMBL" id="KKB53945.1"/>
    </source>
</evidence>
<protein>
    <recommendedName>
        <fullName evidence="1">GLUG domain-containing protein</fullName>
    </recommendedName>
</protein>
<dbReference type="Gene3D" id="2.160.20.110">
    <property type="match status" value="2"/>
</dbReference>
<dbReference type="PATRIC" id="fig|1203610.3.peg.3593"/>
<accession>A0A0F5J8V8</accession>
<name>A0A0F5J8V8_9BACT</name>
<gene>
    <name evidence="2" type="ORF">HMPREF1536_03526</name>
</gene>
<evidence type="ECO:0000313" key="3">
    <source>
        <dbReference type="Proteomes" id="UP000033035"/>
    </source>
</evidence>
<dbReference type="STRING" id="1203610.HMPREF1536_03526"/>
<dbReference type="InterPro" id="IPR011493">
    <property type="entry name" value="GLUG"/>
</dbReference>
<reference evidence="2 3" key="1">
    <citation type="submission" date="2013-04" db="EMBL/GenBank/DDBJ databases">
        <title>The Genome Sequence of Parabacteroides gordonii DSM 23371.</title>
        <authorList>
            <consortium name="The Broad Institute Genomics Platform"/>
            <person name="Earl A."/>
            <person name="Ward D."/>
            <person name="Feldgarden M."/>
            <person name="Gevers D."/>
            <person name="Martens E."/>
            <person name="Sakamoto M."/>
            <person name="Benno Y."/>
            <person name="Suzuki N."/>
            <person name="Matsunaga N."/>
            <person name="Koshihara K."/>
            <person name="Seki M."/>
            <person name="Komiya H."/>
            <person name="Walker B."/>
            <person name="Young S."/>
            <person name="Zeng Q."/>
            <person name="Gargeya S."/>
            <person name="Fitzgerald M."/>
            <person name="Haas B."/>
            <person name="Abouelleil A."/>
            <person name="Allen A.W."/>
            <person name="Alvarado L."/>
            <person name="Arachchi H.M."/>
            <person name="Berlin A.M."/>
            <person name="Chapman S.B."/>
            <person name="Gainer-Dewar J."/>
            <person name="Goldberg J."/>
            <person name="Griggs A."/>
            <person name="Gujja S."/>
            <person name="Hansen M."/>
            <person name="Howarth C."/>
            <person name="Imamovic A."/>
            <person name="Ireland A."/>
            <person name="Larimer J."/>
            <person name="McCowan C."/>
            <person name="Murphy C."/>
            <person name="Pearson M."/>
            <person name="Poon T.W."/>
            <person name="Priest M."/>
            <person name="Roberts A."/>
            <person name="Saif S."/>
            <person name="Shea T."/>
            <person name="Sisk P."/>
            <person name="Sykes S."/>
            <person name="Wortman J."/>
            <person name="Nusbaum C."/>
            <person name="Birren B."/>
        </authorList>
    </citation>
    <scope>NUCLEOTIDE SEQUENCE [LARGE SCALE GENOMIC DNA]</scope>
    <source>
        <strain evidence="2 3">MS-1</strain>
    </source>
</reference>
<dbReference type="Proteomes" id="UP000033035">
    <property type="component" value="Unassembled WGS sequence"/>
</dbReference>
<dbReference type="AlphaFoldDB" id="A0A0F5J8V8"/>
<proteinExistence type="predicted"/>